<evidence type="ECO:0000313" key="1">
    <source>
        <dbReference type="EMBL" id="EBU9893386.1"/>
    </source>
</evidence>
<sequence length="110" mass="12467">MEFAKLRHRITIQRRISVQSPTTGAMEYTWNNVADVYASVVSSSVRDFIAAQAENVKVTARITIRYREDIQEKDRILFRGKIYSIEGILPDPDSGLEYLTLPCSEGVKDG</sequence>
<dbReference type="NCBIfam" id="TIGR01563">
    <property type="entry name" value="gp16_SPP1"/>
    <property type="match status" value="1"/>
</dbReference>
<dbReference type="EMBL" id="AAHDUY010000006">
    <property type="protein sequence ID" value="EBU9893386.1"/>
    <property type="molecule type" value="Genomic_DNA"/>
</dbReference>
<dbReference type="InterPro" id="IPR038666">
    <property type="entry name" value="SSP1_head-tail_sf"/>
</dbReference>
<dbReference type="InterPro" id="IPR008767">
    <property type="entry name" value="Phage_SPP1_head-tail_adaptor"/>
</dbReference>
<name>A0A5V7H8M1_SALET</name>
<proteinExistence type="predicted"/>
<comment type="caution">
    <text evidence="1">The sequence shown here is derived from an EMBL/GenBank/DDBJ whole genome shotgun (WGS) entry which is preliminary data.</text>
</comment>
<dbReference type="EMBL" id="RVCL01000001">
    <property type="protein sequence ID" value="MLO03178.1"/>
    <property type="molecule type" value="Genomic_DNA"/>
</dbReference>
<protein>
    <submittedName>
        <fullName evidence="1">Head-tail adaptor protein</fullName>
    </submittedName>
</protein>
<dbReference type="Gene3D" id="2.40.10.270">
    <property type="entry name" value="Bacteriophage SPP1 head-tail adaptor protein"/>
    <property type="match status" value="1"/>
</dbReference>
<evidence type="ECO:0000313" key="2">
    <source>
        <dbReference type="EMBL" id="MLO03178.1"/>
    </source>
</evidence>
<accession>A0A5V7H8M1</accession>
<organism evidence="1">
    <name type="scientific">Salmonella enterica subsp. enterica serovar Reading</name>
    <dbReference type="NCBI Taxonomy" id="165302"/>
    <lineage>
        <taxon>Bacteria</taxon>
        <taxon>Pseudomonadati</taxon>
        <taxon>Pseudomonadota</taxon>
        <taxon>Gammaproteobacteria</taxon>
        <taxon>Enterobacterales</taxon>
        <taxon>Enterobacteriaceae</taxon>
        <taxon>Salmonella</taxon>
    </lineage>
</organism>
<reference evidence="1" key="1">
    <citation type="submission" date="2018-06" db="EMBL/GenBank/DDBJ databases">
        <authorList>
            <person name="Ashton P.M."/>
            <person name="Dallman T."/>
            <person name="Nair S."/>
            <person name="De Pinna E."/>
            <person name="Peters T."/>
            <person name="Grant K."/>
        </authorList>
    </citation>
    <scope>NUCLEOTIDE SEQUENCE</scope>
    <source>
        <strain evidence="2">275776</strain>
        <strain evidence="1">298956</strain>
    </source>
</reference>
<dbReference type="Pfam" id="PF05521">
    <property type="entry name" value="Phage_HCP"/>
    <property type="match status" value="1"/>
</dbReference>
<dbReference type="AlphaFoldDB" id="A0A5V7H8M1"/>
<gene>
    <name evidence="1" type="ORF">DM677_09520</name>
    <name evidence="2" type="ORF">DQK10_00310</name>
</gene>
<dbReference type="Proteomes" id="UP000885381">
    <property type="component" value="Unassembled WGS sequence"/>
</dbReference>